<dbReference type="AlphaFoldDB" id="A0A381X4Y7"/>
<sequence>MSLKAFHLVFILLAILFSFVFGIWGVMSGGTAELVMGVLSLIGTVGLSVYLFFFLKKFKHVSYL</sequence>
<name>A0A381X4Y7_9ZZZZ</name>
<reference evidence="2" key="1">
    <citation type="submission" date="2018-05" db="EMBL/GenBank/DDBJ databases">
        <authorList>
            <person name="Lanie J.A."/>
            <person name="Ng W.-L."/>
            <person name="Kazmierczak K.M."/>
            <person name="Andrzejewski T.M."/>
            <person name="Davidsen T.M."/>
            <person name="Wayne K.J."/>
            <person name="Tettelin H."/>
            <person name="Glass J.I."/>
            <person name="Rusch D."/>
            <person name="Podicherti R."/>
            <person name="Tsui H.-C.T."/>
            <person name="Winkler M.E."/>
        </authorList>
    </citation>
    <scope>NUCLEOTIDE SEQUENCE</scope>
</reference>
<keyword evidence="1" id="KW-0812">Transmembrane</keyword>
<evidence type="ECO:0000313" key="2">
    <source>
        <dbReference type="EMBL" id="SVA59826.1"/>
    </source>
</evidence>
<proteinExistence type="predicted"/>
<keyword evidence="1" id="KW-0472">Membrane</keyword>
<feature type="transmembrane region" description="Helical" evidence="1">
    <location>
        <begin position="7"/>
        <end position="28"/>
    </location>
</feature>
<gene>
    <name evidence="2" type="ORF">METZ01_LOCUS112680</name>
</gene>
<evidence type="ECO:0000256" key="1">
    <source>
        <dbReference type="SAM" id="Phobius"/>
    </source>
</evidence>
<organism evidence="2">
    <name type="scientific">marine metagenome</name>
    <dbReference type="NCBI Taxonomy" id="408172"/>
    <lineage>
        <taxon>unclassified sequences</taxon>
        <taxon>metagenomes</taxon>
        <taxon>ecological metagenomes</taxon>
    </lineage>
</organism>
<keyword evidence="1" id="KW-1133">Transmembrane helix</keyword>
<dbReference type="EMBL" id="UINC01013941">
    <property type="protein sequence ID" value="SVA59826.1"/>
    <property type="molecule type" value="Genomic_DNA"/>
</dbReference>
<feature type="transmembrane region" description="Helical" evidence="1">
    <location>
        <begin position="34"/>
        <end position="55"/>
    </location>
</feature>
<protein>
    <submittedName>
        <fullName evidence="2">Uncharacterized protein</fullName>
    </submittedName>
</protein>
<accession>A0A381X4Y7</accession>